<name>A0A9X3SDS7_9ACTN</name>
<dbReference type="InterPro" id="IPR050266">
    <property type="entry name" value="AB_hydrolase_sf"/>
</dbReference>
<keyword evidence="3" id="KW-1185">Reference proteome</keyword>
<proteinExistence type="predicted"/>
<evidence type="ECO:0000313" key="3">
    <source>
        <dbReference type="Proteomes" id="UP001140076"/>
    </source>
</evidence>
<reference evidence="2" key="1">
    <citation type="submission" date="2021-10" db="EMBL/GenBank/DDBJ databases">
        <title>Streptomonospora sp. nov., isolated from mangrove soil.</title>
        <authorList>
            <person name="Chen X."/>
            <person name="Ge X."/>
            <person name="Liu W."/>
        </authorList>
    </citation>
    <scope>NUCLEOTIDE SEQUENCE</scope>
    <source>
        <strain evidence="2">S1-112</strain>
    </source>
</reference>
<dbReference type="InterPro" id="IPR000073">
    <property type="entry name" value="AB_hydrolase_1"/>
</dbReference>
<dbReference type="Proteomes" id="UP001140076">
    <property type="component" value="Unassembled WGS sequence"/>
</dbReference>
<sequence length="296" mass="31185">MSIPRFLDLPACVRPLNIQTPLGAVAALRATPASGGAEHQPALLVPGYTGSKEDFIALLETLARAGRSVTAIDMPGQYESPGLPDPAQYTPAGLGRVIGEVALTLDDGPVHLLGHSFGGLVTRETVIEGAVPLLSYTLMSSGPSAIGGSRARDAGGLVAALGAERTRARLEEVWTQHLEEPTRASGVDPEIHAFLRRRMLANHPEGLVRMAEALLAAPDRTADLARRAELPMLVLYGENDDAWPPEAQAAMAETLGAERVVVPGAAHSPNVEAPETTAQALTAFWNRTEKMPGLPV</sequence>
<organism evidence="2 3">
    <name type="scientific">Streptomonospora mangrovi</name>
    <dbReference type="NCBI Taxonomy" id="2883123"/>
    <lineage>
        <taxon>Bacteria</taxon>
        <taxon>Bacillati</taxon>
        <taxon>Actinomycetota</taxon>
        <taxon>Actinomycetes</taxon>
        <taxon>Streptosporangiales</taxon>
        <taxon>Nocardiopsidaceae</taxon>
        <taxon>Streptomonospora</taxon>
    </lineage>
</organism>
<comment type="caution">
    <text evidence="2">The sequence shown here is derived from an EMBL/GenBank/DDBJ whole genome shotgun (WGS) entry which is preliminary data.</text>
</comment>
<dbReference type="GO" id="GO:0016020">
    <property type="term" value="C:membrane"/>
    <property type="evidence" value="ECO:0007669"/>
    <property type="project" value="TreeGrafter"/>
</dbReference>
<dbReference type="InterPro" id="IPR029058">
    <property type="entry name" value="AB_hydrolase_fold"/>
</dbReference>
<dbReference type="SUPFAM" id="SSF53474">
    <property type="entry name" value="alpha/beta-Hydrolases"/>
    <property type="match status" value="1"/>
</dbReference>
<dbReference type="PANTHER" id="PTHR43798:SF33">
    <property type="entry name" value="HYDROLASE, PUTATIVE (AFU_ORTHOLOGUE AFUA_2G14860)-RELATED"/>
    <property type="match status" value="1"/>
</dbReference>
<accession>A0A9X3SDS7</accession>
<dbReference type="GO" id="GO:0016787">
    <property type="term" value="F:hydrolase activity"/>
    <property type="evidence" value="ECO:0007669"/>
    <property type="project" value="UniProtKB-KW"/>
</dbReference>
<evidence type="ECO:0000259" key="1">
    <source>
        <dbReference type="Pfam" id="PF12697"/>
    </source>
</evidence>
<keyword evidence="2" id="KW-0378">Hydrolase</keyword>
<protein>
    <submittedName>
        <fullName evidence="2">Alpha/beta hydrolase</fullName>
    </submittedName>
</protein>
<dbReference type="AlphaFoldDB" id="A0A9X3SDS7"/>
<feature type="domain" description="AB hydrolase-1" evidence="1">
    <location>
        <begin position="43"/>
        <end position="280"/>
    </location>
</feature>
<dbReference type="EMBL" id="JAJAQC010000002">
    <property type="protein sequence ID" value="MDA0562995.1"/>
    <property type="molecule type" value="Genomic_DNA"/>
</dbReference>
<dbReference type="RefSeq" id="WP_270070282.1">
    <property type="nucleotide sequence ID" value="NZ_JAJAQC010000002.1"/>
</dbReference>
<evidence type="ECO:0000313" key="2">
    <source>
        <dbReference type="EMBL" id="MDA0562995.1"/>
    </source>
</evidence>
<gene>
    <name evidence="2" type="ORF">LG943_01390</name>
</gene>
<dbReference type="PANTHER" id="PTHR43798">
    <property type="entry name" value="MONOACYLGLYCEROL LIPASE"/>
    <property type="match status" value="1"/>
</dbReference>
<dbReference type="Pfam" id="PF12697">
    <property type="entry name" value="Abhydrolase_6"/>
    <property type="match status" value="1"/>
</dbReference>
<dbReference type="Gene3D" id="3.40.50.1820">
    <property type="entry name" value="alpha/beta hydrolase"/>
    <property type="match status" value="1"/>
</dbReference>